<dbReference type="InterPro" id="IPR004046">
    <property type="entry name" value="GST_C"/>
</dbReference>
<dbReference type="EMBL" id="JANBTW010000102">
    <property type="protein sequence ID" value="KAJ2671473.1"/>
    <property type="molecule type" value="Genomic_DNA"/>
</dbReference>
<name>A0A9W8KW71_9FUNG</name>
<feature type="domain" description="GST N-terminal" evidence="1">
    <location>
        <begin position="7"/>
        <end position="85"/>
    </location>
</feature>
<dbReference type="CDD" id="cd03039">
    <property type="entry name" value="GST_N_Sigma_like"/>
    <property type="match status" value="1"/>
</dbReference>
<dbReference type="OrthoDB" id="414243at2759"/>
<dbReference type="Pfam" id="PF14497">
    <property type="entry name" value="GST_C_3"/>
    <property type="match status" value="1"/>
</dbReference>
<dbReference type="InterPro" id="IPR040079">
    <property type="entry name" value="Glutathione_S-Trfase"/>
</dbReference>
<dbReference type="PROSITE" id="PS50404">
    <property type="entry name" value="GST_NTER"/>
    <property type="match status" value="1"/>
</dbReference>
<accession>A0A9W8KW71</accession>
<feature type="domain" description="GST C-terminal" evidence="2">
    <location>
        <begin position="87"/>
        <end position="212"/>
    </location>
</feature>
<dbReference type="GO" id="GO:0006749">
    <property type="term" value="P:glutathione metabolic process"/>
    <property type="evidence" value="ECO:0007669"/>
    <property type="project" value="TreeGrafter"/>
</dbReference>
<evidence type="ECO:0000259" key="2">
    <source>
        <dbReference type="PROSITE" id="PS50405"/>
    </source>
</evidence>
<dbReference type="InterPro" id="IPR010987">
    <property type="entry name" value="Glutathione-S-Trfase_C-like"/>
</dbReference>
<dbReference type="SFLD" id="SFLDS00019">
    <property type="entry name" value="Glutathione_Transferase_(cytos"/>
    <property type="match status" value="1"/>
</dbReference>
<evidence type="ECO:0000313" key="4">
    <source>
        <dbReference type="Proteomes" id="UP001151518"/>
    </source>
</evidence>
<dbReference type="InterPro" id="IPR036249">
    <property type="entry name" value="Thioredoxin-like_sf"/>
</dbReference>
<evidence type="ECO:0000313" key="3">
    <source>
        <dbReference type="EMBL" id="KAJ2671473.1"/>
    </source>
</evidence>
<dbReference type="AlphaFoldDB" id="A0A9W8KW71"/>
<dbReference type="SUPFAM" id="SSF52833">
    <property type="entry name" value="Thioredoxin-like"/>
    <property type="match status" value="1"/>
</dbReference>
<evidence type="ECO:0000259" key="1">
    <source>
        <dbReference type="PROSITE" id="PS50404"/>
    </source>
</evidence>
<dbReference type="InterPro" id="IPR050213">
    <property type="entry name" value="GST_superfamily"/>
</dbReference>
<protein>
    <recommendedName>
        <fullName evidence="5">Glutathione S-transferase</fullName>
    </recommendedName>
</protein>
<dbReference type="Pfam" id="PF02798">
    <property type="entry name" value="GST_N"/>
    <property type="match status" value="1"/>
</dbReference>
<dbReference type="PANTHER" id="PTHR11571">
    <property type="entry name" value="GLUTATHIONE S-TRANSFERASE"/>
    <property type="match status" value="1"/>
</dbReference>
<dbReference type="PROSITE" id="PS50405">
    <property type="entry name" value="GST_CTER"/>
    <property type="match status" value="1"/>
</dbReference>
<dbReference type="SUPFAM" id="SSF47616">
    <property type="entry name" value="GST C-terminal domain-like"/>
    <property type="match status" value="1"/>
</dbReference>
<dbReference type="InterPro" id="IPR004045">
    <property type="entry name" value="Glutathione_S-Trfase_N"/>
</dbReference>
<evidence type="ECO:0008006" key="5">
    <source>
        <dbReference type="Google" id="ProtNLM"/>
    </source>
</evidence>
<reference evidence="3" key="1">
    <citation type="submission" date="2022-07" db="EMBL/GenBank/DDBJ databases">
        <title>Phylogenomic reconstructions and comparative analyses of Kickxellomycotina fungi.</title>
        <authorList>
            <person name="Reynolds N.K."/>
            <person name="Stajich J.E."/>
            <person name="Barry K."/>
            <person name="Grigoriev I.V."/>
            <person name="Crous P."/>
            <person name="Smith M.E."/>
        </authorList>
    </citation>
    <scope>NUCLEOTIDE SEQUENCE</scope>
    <source>
        <strain evidence="3">NRRL 3115</strain>
    </source>
</reference>
<sequence>MSTSTAPSYVFKYFALSGLGETSRLLLTMANVEWIEENPEWPQEKSSQPFGRLPVLIEKNPDGDFVLSESGTIERYLARKYKLIPEDLKEAARQEQLRDQMCDVITNYFIAKTGEKEAKTRHDELIKKLKEVLANALKNNGSNGRFLGDKLTYIDLYIYSFFKFLIPHTKTDAPQLADDFVGLITPDVAKLIATVREEPRLQACLAEDNKHFSFLN</sequence>
<dbReference type="Gene3D" id="1.20.1050.10">
    <property type="match status" value="1"/>
</dbReference>
<proteinExistence type="predicted"/>
<comment type="caution">
    <text evidence="3">The sequence shown here is derived from an EMBL/GenBank/DDBJ whole genome shotgun (WGS) entry which is preliminary data.</text>
</comment>
<organism evidence="3 4">
    <name type="scientific">Coemansia spiralis</name>
    <dbReference type="NCBI Taxonomy" id="417178"/>
    <lineage>
        <taxon>Eukaryota</taxon>
        <taxon>Fungi</taxon>
        <taxon>Fungi incertae sedis</taxon>
        <taxon>Zoopagomycota</taxon>
        <taxon>Kickxellomycotina</taxon>
        <taxon>Kickxellomycetes</taxon>
        <taxon>Kickxellales</taxon>
        <taxon>Kickxellaceae</taxon>
        <taxon>Coemansia</taxon>
    </lineage>
</organism>
<gene>
    <name evidence="3" type="ORF">GGI25_005487</name>
</gene>
<dbReference type="Proteomes" id="UP001151518">
    <property type="component" value="Unassembled WGS sequence"/>
</dbReference>
<dbReference type="Gene3D" id="3.40.30.10">
    <property type="entry name" value="Glutaredoxin"/>
    <property type="match status" value="1"/>
</dbReference>
<dbReference type="InterPro" id="IPR036282">
    <property type="entry name" value="Glutathione-S-Trfase_C_sf"/>
</dbReference>
<dbReference type="GO" id="GO:0004364">
    <property type="term" value="F:glutathione transferase activity"/>
    <property type="evidence" value="ECO:0007669"/>
    <property type="project" value="TreeGrafter"/>
</dbReference>